<feature type="domain" description="Protein kinase" evidence="11">
    <location>
        <begin position="88"/>
        <end position="476"/>
    </location>
</feature>
<dbReference type="InterPro" id="IPR011009">
    <property type="entry name" value="Kinase-like_dom_sf"/>
</dbReference>
<dbReference type="SUPFAM" id="SSF56112">
    <property type="entry name" value="Protein kinase-like (PK-like)"/>
    <property type="match status" value="1"/>
</dbReference>
<keyword evidence="13" id="KW-1185">Reference proteome</keyword>
<evidence type="ECO:0000256" key="7">
    <source>
        <dbReference type="ARBA" id="ARBA00047899"/>
    </source>
</evidence>
<dbReference type="PROSITE" id="PS50011">
    <property type="entry name" value="PROTEIN_KINASE_DOM"/>
    <property type="match status" value="1"/>
</dbReference>
<protein>
    <recommendedName>
        <fullName evidence="1">non-specific serine/threonine protein kinase</fullName>
        <ecNumber evidence="1">2.7.11.1</ecNumber>
    </recommendedName>
</protein>
<dbReference type="GO" id="GO:0005634">
    <property type="term" value="C:nucleus"/>
    <property type="evidence" value="ECO:0007669"/>
    <property type="project" value="TreeGrafter"/>
</dbReference>
<dbReference type="EC" id="2.7.11.1" evidence="1"/>
<evidence type="ECO:0000256" key="2">
    <source>
        <dbReference type="ARBA" id="ARBA00022527"/>
    </source>
</evidence>
<dbReference type="InterPro" id="IPR000719">
    <property type="entry name" value="Prot_kinase_dom"/>
</dbReference>
<evidence type="ECO:0000256" key="10">
    <source>
        <dbReference type="RuleBase" id="RU000304"/>
    </source>
</evidence>
<accession>A0A6A6UIB8</accession>
<dbReference type="Pfam" id="PF00069">
    <property type="entry name" value="Pkinase"/>
    <property type="match status" value="2"/>
</dbReference>
<reference evidence="12" key="1">
    <citation type="journal article" date="2020" name="Stud. Mycol.">
        <title>101 Dothideomycetes genomes: a test case for predicting lifestyles and emergence of pathogens.</title>
        <authorList>
            <person name="Haridas S."/>
            <person name="Albert R."/>
            <person name="Binder M."/>
            <person name="Bloem J."/>
            <person name="Labutti K."/>
            <person name="Salamov A."/>
            <person name="Andreopoulos B."/>
            <person name="Baker S."/>
            <person name="Barry K."/>
            <person name="Bills G."/>
            <person name="Bluhm B."/>
            <person name="Cannon C."/>
            <person name="Castanera R."/>
            <person name="Culley D."/>
            <person name="Daum C."/>
            <person name="Ezra D."/>
            <person name="Gonzalez J."/>
            <person name="Henrissat B."/>
            <person name="Kuo A."/>
            <person name="Liang C."/>
            <person name="Lipzen A."/>
            <person name="Lutzoni F."/>
            <person name="Magnuson J."/>
            <person name="Mondo S."/>
            <person name="Nolan M."/>
            <person name="Ohm R."/>
            <person name="Pangilinan J."/>
            <person name="Park H.-J."/>
            <person name="Ramirez L."/>
            <person name="Alfaro M."/>
            <person name="Sun H."/>
            <person name="Tritt A."/>
            <person name="Yoshinaga Y."/>
            <person name="Zwiers L.-H."/>
            <person name="Turgeon B."/>
            <person name="Goodwin S."/>
            <person name="Spatafora J."/>
            <person name="Crous P."/>
            <person name="Grigoriev I."/>
        </authorList>
    </citation>
    <scope>NUCLEOTIDE SEQUENCE</scope>
    <source>
        <strain evidence="12">CBS 115976</strain>
    </source>
</reference>
<comment type="similarity">
    <text evidence="10">Belongs to the protein kinase superfamily.</text>
</comment>
<evidence type="ECO:0000313" key="13">
    <source>
        <dbReference type="Proteomes" id="UP000799302"/>
    </source>
</evidence>
<dbReference type="EMBL" id="MU004233">
    <property type="protein sequence ID" value="KAF2671446.1"/>
    <property type="molecule type" value="Genomic_DNA"/>
</dbReference>
<feature type="binding site" evidence="9">
    <location>
        <position position="121"/>
    </location>
    <ligand>
        <name>ATP</name>
        <dbReference type="ChEBI" id="CHEBI:30616"/>
    </ligand>
</feature>
<dbReference type="SMART" id="SM00220">
    <property type="entry name" value="S_TKc"/>
    <property type="match status" value="1"/>
</dbReference>
<dbReference type="GO" id="GO:0005737">
    <property type="term" value="C:cytoplasm"/>
    <property type="evidence" value="ECO:0007669"/>
    <property type="project" value="TreeGrafter"/>
</dbReference>
<dbReference type="GO" id="GO:0004674">
    <property type="term" value="F:protein serine/threonine kinase activity"/>
    <property type="evidence" value="ECO:0007669"/>
    <property type="project" value="UniProtKB-KW"/>
</dbReference>
<dbReference type="Gene3D" id="3.30.200.20">
    <property type="entry name" value="Phosphorylase Kinase, domain 1"/>
    <property type="match status" value="1"/>
</dbReference>
<dbReference type="GO" id="GO:0050684">
    <property type="term" value="P:regulation of mRNA processing"/>
    <property type="evidence" value="ECO:0007669"/>
    <property type="project" value="TreeGrafter"/>
</dbReference>
<dbReference type="PANTHER" id="PTHR47634:SF9">
    <property type="entry name" value="PROTEIN KINASE DOMAIN-CONTAINING PROTEIN-RELATED"/>
    <property type="match status" value="1"/>
</dbReference>
<evidence type="ECO:0000256" key="5">
    <source>
        <dbReference type="ARBA" id="ARBA00022777"/>
    </source>
</evidence>
<evidence type="ECO:0000256" key="6">
    <source>
        <dbReference type="ARBA" id="ARBA00022840"/>
    </source>
</evidence>
<evidence type="ECO:0000256" key="4">
    <source>
        <dbReference type="ARBA" id="ARBA00022741"/>
    </source>
</evidence>
<dbReference type="InterPro" id="IPR008271">
    <property type="entry name" value="Ser/Thr_kinase_AS"/>
</dbReference>
<proteinExistence type="inferred from homology"/>
<evidence type="ECO:0000256" key="9">
    <source>
        <dbReference type="PROSITE-ProRule" id="PRU10141"/>
    </source>
</evidence>
<evidence type="ECO:0000256" key="8">
    <source>
        <dbReference type="ARBA" id="ARBA00048679"/>
    </source>
</evidence>
<keyword evidence="5 12" id="KW-0418">Kinase</keyword>
<evidence type="ECO:0000259" key="11">
    <source>
        <dbReference type="PROSITE" id="PS50011"/>
    </source>
</evidence>
<dbReference type="InterPro" id="IPR051334">
    <property type="entry name" value="SRPK"/>
</dbReference>
<dbReference type="PROSITE" id="PS00107">
    <property type="entry name" value="PROTEIN_KINASE_ATP"/>
    <property type="match status" value="1"/>
</dbReference>
<organism evidence="12 13">
    <name type="scientific">Microthyrium microscopicum</name>
    <dbReference type="NCBI Taxonomy" id="703497"/>
    <lineage>
        <taxon>Eukaryota</taxon>
        <taxon>Fungi</taxon>
        <taxon>Dikarya</taxon>
        <taxon>Ascomycota</taxon>
        <taxon>Pezizomycotina</taxon>
        <taxon>Dothideomycetes</taxon>
        <taxon>Dothideomycetes incertae sedis</taxon>
        <taxon>Microthyriales</taxon>
        <taxon>Microthyriaceae</taxon>
        <taxon>Microthyrium</taxon>
    </lineage>
</organism>
<dbReference type="GO" id="GO:0005524">
    <property type="term" value="F:ATP binding"/>
    <property type="evidence" value="ECO:0007669"/>
    <property type="project" value="UniProtKB-UniRule"/>
</dbReference>
<comment type="catalytic activity">
    <reaction evidence="8">
        <text>L-seryl-[protein] + ATP = O-phospho-L-seryl-[protein] + ADP + H(+)</text>
        <dbReference type="Rhea" id="RHEA:17989"/>
        <dbReference type="Rhea" id="RHEA-COMP:9863"/>
        <dbReference type="Rhea" id="RHEA-COMP:11604"/>
        <dbReference type="ChEBI" id="CHEBI:15378"/>
        <dbReference type="ChEBI" id="CHEBI:29999"/>
        <dbReference type="ChEBI" id="CHEBI:30616"/>
        <dbReference type="ChEBI" id="CHEBI:83421"/>
        <dbReference type="ChEBI" id="CHEBI:456216"/>
        <dbReference type="EC" id="2.7.11.1"/>
    </reaction>
</comment>
<dbReference type="OrthoDB" id="5979581at2759"/>
<dbReference type="Proteomes" id="UP000799302">
    <property type="component" value="Unassembled WGS sequence"/>
</dbReference>
<dbReference type="PANTHER" id="PTHR47634">
    <property type="entry name" value="PROTEIN KINASE DOMAIN-CONTAINING PROTEIN-RELATED"/>
    <property type="match status" value="1"/>
</dbReference>
<dbReference type="Gene3D" id="1.10.510.10">
    <property type="entry name" value="Transferase(Phosphotransferase) domain 1"/>
    <property type="match status" value="1"/>
</dbReference>
<dbReference type="InterPro" id="IPR017441">
    <property type="entry name" value="Protein_kinase_ATP_BS"/>
</dbReference>
<dbReference type="GO" id="GO:0000245">
    <property type="term" value="P:spliceosomal complex assembly"/>
    <property type="evidence" value="ECO:0007669"/>
    <property type="project" value="TreeGrafter"/>
</dbReference>
<keyword evidence="4 9" id="KW-0547">Nucleotide-binding</keyword>
<keyword evidence="2 10" id="KW-0723">Serine/threonine-protein kinase</keyword>
<name>A0A6A6UIB8_9PEZI</name>
<comment type="catalytic activity">
    <reaction evidence="7">
        <text>L-threonyl-[protein] + ATP = O-phospho-L-threonyl-[protein] + ADP + H(+)</text>
        <dbReference type="Rhea" id="RHEA:46608"/>
        <dbReference type="Rhea" id="RHEA-COMP:11060"/>
        <dbReference type="Rhea" id="RHEA-COMP:11605"/>
        <dbReference type="ChEBI" id="CHEBI:15378"/>
        <dbReference type="ChEBI" id="CHEBI:30013"/>
        <dbReference type="ChEBI" id="CHEBI:30616"/>
        <dbReference type="ChEBI" id="CHEBI:61977"/>
        <dbReference type="ChEBI" id="CHEBI:456216"/>
        <dbReference type="EC" id="2.7.11.1"/>
    </reaction>
</comment>
<sequence>MSSSSLYKSSLSALQSTSRHLFCVHSRRCLGKYSMFSKLFATSSTTAVPPKPPAILPLNVPIEEEILPGYDFKRFYHPNPGDILDKRFKLKAKLGWGTSSTVWLAQDIRWRLTSKPYVAIKINNCNYQDDESANREAEISKHIVECAQGNANNYVHLRTIQESFKIMGPYGTHICLVMEPMREPMWLMRRRCDSVDKVTANSLPLFKLYILTMLDALNFLHTKCNVVHTDLKLDNILLGFESKSVIDDFVKAQTGNPMPRKVYDDRVVYLSHNDFGPLQGDALRAMCPKLVDFGLAQRVDGSNGPFIFPIQSDYYHAPEVLLGTGWSSSADMWNLGALTWELLGGETLFQKVHEENGTYSARHHLAEMIDIIGPIPRELIQREREMRHWRWAPEVLNSRGKPCNNAADFYGGPFFDDKGTFVAMNLFEADRLIPRNAPDCITDEEKDDFVDFMFKMLQWLPEKRATAAELMRHPWLYKVPTT</sequence>
<keyword evidence="3" id="KW-0808">Transferase</keyword>
<gene>
    <name evidence="12" type="ORF">BT63DRAFT_423645</name>
</gene>
<keyword evidence="6 9" id="KW-0067">ATP-binding</keyword>
<evidence type="ECO:0000256" key="1">
    <source>
        <dbReference type="ARBA" id="ARBA00012513"/>
    </source>
</evidence>
<evidence type="ECO:0000256" key="3">
    <source>
        <dbReference type="ARBA" id="ARBA00022679"/>
    </source>
</evidence>
<dbReference type="PROSITE" id="PS00108">
    <property type="entry name" value="PROTEIN_KINASE_ST"/>
    <property type="match status" value="1"/>
</dbReference>
<dbReference type="AlphaFoldDB" id="A0A6A6UIB8"/>
<evidence type="ECO:0000313" key="12">
    <source>
        <dbReference type="EMBL" id="KAF2671446.1"/>
    </source>
</evidence>